<evidence type="ECO:0000313" key="3">
    <source>
        <dbReference type="Proteomes" id="UP000327030"/>
    </source>
</evidence>
<name>A0A5P6VTS0_PSEXY</name>
<dbReference type="NCBIfam" id="TIGR04518">
    <property type="entry name" value="ECF_S_folT_fam"/>
    <property type="match status" value="1"/>
</dbReference>
<feature type="transmembrane region" description="Helical" evidence="1">
    <location>
        <begin position="105"/>
        <end position="125"/>
    </location>
</feature>
<dbReference type="EMBL" id="CP043028">
    <property type="protein sequence ID" value="QFJ55987.1"/>
    <property type="molecule type" value="Genomic_DNA"/>
</dbReference>
<keyword evidence="1" id="KW-0812">Transmembrane</keyword>
<dbReference type="InterPro" id="IPR030949">
    <property type="entry name" value="ECF_S_folate_fam"/>
</dbReference>
<dbReference type="GO" id="GO:0022857">
    <property type="term" value="F:transmembrane transporter activity"/>
    <property type="evidence" value="ECO:0007669"/>
    <property type="project" value="InterPro"/>
</dbReference>
<dbReference type="RefSeq" id="WP_151625267.1">
    <property type="nucleotide sequence ID" value="NZ_CP043028.1"/>
</dbReference>
<dbReference type="Gene3D" id="1.10.1760.20">
    <property type="match status" value="1"/>
</dbReference>
<protein>
    <submittedName>
        <fullName evidence="2">Folate family ECF transporter S component</fullName>
    </submittedName>
</protein>
<accession>A0A5P6VTS0</accession>
<proteinExistence type="predicted"/>
<evidence type="ECO:0000313" key="2">
    <source>
        <dbReference type="EMBL" id="QFJ55987.1"/>
    </source>
</evidence>
<feature type="transmembrane region" description="Helical" evidence="1">
    <location>
        <begin position="75"/>
        <end position="93"/>
    </location>
</feature>
<keyword evidence="1" id="KW-0472">Membrane</keyword>
<feature type="transmembrane region" description="Helical" evidence="1">
    <location>
        <begin position="145"/>
        <end position="162"/>
    </location>
</feature>
<feature type="transmembrane region" description="Helical" evidence="1">
    <location>
        <begin position="42"/>
        <end position="69"/>
    </location>
</feature>
<gene>
    <name evidence="2" type="ORF">FXF36_14350</name>
</gene>
<reference evidence="3" key="1">
    <citation type="submission" date="2019-08" db="EMBL/GenBank/DDBJ databases">
        <title>Complete Genome Sequence of the Polysaccharide-Degrading Rumen Bacterium Pseudobutyrivibrio xylanivorans MA3014.</title>
        <authorList>
            <person name="Palevich N."/>
            <person name="Maclean P.H."/>
            <person name="Kelly W.J."/>
            <person name="Leahy S.C."/>
            <person name="Rakonjac J."/>
            <person name="Attwood G.T."/>
        </authorList>
    </citation>
    <scope>NUCLEOTIDE SEQUENCE [LARGE SCALE GENOMIC DNA]</scope>
    <source>
        <strain evidence="3">MA3014</strain>
    </source>
</reference>
<dbReference type="KEGG" id="pxv:FXF36_14350"/>
<dbReference type="OrthoDB" id="4624at2"/>
<organism evidence="2 3">
    <name type="scientific">Pseudobutyrivibrio xylanivorans</name>
    <dbReference type="NCBI Taxonomy" id="185007"/>
    <lineage>
        <taxon>Bacteria</taxon>
        <taxon>Bacillati</taxon>
        <taxon>Bacillota</taxon>
        <taxon>Clostridia</taxon>
        <taxon>Lachnospirales</taxon>
        <taxon>Lachnospiraceae</taxon>
        <taxon>Pseudobutyrivibrio</taxon>
    </lineage>
</organism>
<dbReference type="Pfam" id="PF12822">
    <property type="entry name" value="ECF_trnsprt"/>
    <property type="match status" value="1"/>
</dbReference>
<sequence length="173" mass="18840">MKKLRDTKTLTVAAMLTAIGIVLGFFKIPVNQFIEIRFGSMPICLAGMLFGPGVGAVVGALVDIGGYLVKPTGPFFPGFTVSSAVSGIIYGLVLHGRRFTLPRIAVAQTIHMVVVGIILNSYWLNLLYFQNGYIATIVMRLPKELIMLPINIAITYVLIKAVEKVRNRGLIFG</sequence>
<feature type="transmembrane region" description="Helical" evidence="1">
    <location>
        <begin position="12"/>
        <end position="30"/>
    </location>
</feature>
<evidence type="ECO:0000256" key="1">
    <source>
        <dbReference type="SAM" id="Phobius"/>
    </source>
</evidence>
<dbReference type="Proteomes" id="UP000327030">
    <property type="component" value="Chromosome 1"/>
</dbReference>
<dbReference type="InterPro" id="IPR024529">
    <property type="entry name" value="ECF_trnsprt_substrate-spec"/>
</dbReference>
<keyword evidence="1" id="KW-1133">Transmembrane helix</keyword>
<dbReference type="AlphaFoldDB" id="A0A5P6VTS0"/>